<feature type="region of interest" description="Disordered" evidence="2">
    <location>
        <begin position="21"/>
        <end position="71"/>
    </location>
</feature>
<keyword evidence="5" id="KW-1185">Reference proteome</keyword>
<dbReference type="OrthoDB" id="27934at2759"/>
<evidence type="ECO:0000256" key="1">
    <source>
        <dbReference type="ARBA" id="ARBA00038101"/>
    </source>
</evidence>
<dbReference type="GO" id="GO:0005789">
    <property type="term" value="C:endoplasmic reticulum membrane"/>
    <property type="evidence" value="ECO:0007669"/>
    <property type="project" value="TreeGrafter"/>
</dbReference>
<evidence type="ECO:0000313" key="5">
    <source>
        <dbReference type="Proteomes" id="UP001154078"/>
    </source>
</evidence>
<dbReference type="SMART" id="SM00671">
    <property type="entry name" value="SEL1"/>
    <property type="match status" value="10"/>
</dbReference>
<feature type="signal peptide" evidence="3">
    <location>
        <begin position="1"/>
        <end position="21"/>
    </location>
</feature>
<organism evidence="4 5">
    <name type="scientific">Brassicogethes aeneus</name>
    <name type="common">Rape pollen beetle</name>
    <name type="synonym">Meligethes aeneus</name>
    <dbReference type="NCBI Taxonomy" id="1431903"/>
    <lineage>
        <taxon>Eukaryota</taxon>
        <taxon>Metazoa</taxon>
        <taxon>Ecdysozoa</taxon>
        <taxon>Arthropoda</taxon>
        <taxon>Hexapoda</taxon>
        <taxon>Insecta</taxon>
        <taxon>Pterygota</taxon>
        <taxon>Neoptera</taxon>
        <taxon>Endopterygota</taxon>
        <taxon>Coleoptera</taxon>
        <taxon>Polyphaga</taxon>
        <taxon>Cucujiformia</taxon>
        <taxon>Nitidulidae</taxon>
        <taxon>Meligethinae</taxon>
        <taxon>Brassicogethes</taxon>
    </lineage>
</organism>
<dbReference type="InterPro" id="IPR011990">
    <property type="entry name" value="TPR-like_helical_dom_sf"/>
</dbReference>
<dbReference type="EMBL" id="OV121133">
    <property type="protein sequence ID" value="CAH0550664.1"/>
    <property type="molecule type" value="Genomic_DNA"/>
</dbReference>
<accession>A0A9P0AXJ6</accession>
<dbReference type="AlphaFoldDB" id="A0A9P0AXJ6"/>
<dbReference type="Proteomes" id="UP001154078">
    <property type="component" value="Chromosome 2"/>
</dbReference>
<evidence type="ECO:0000256" key="2">
    <source>
        <dbReference type="SAM" id="MobiDB-lite"/>
    </source>
</evidence>
<dbReference type="InterPro" id="IPR006597">
    <property type="entry name" value="Sel1-like"/>
</dbReference>
<name>A0A9P0AXJ6_BRAAE</name>
<proteinExistence type="inferred from homology"/>
<dbReference type="InterPro" id="IPR050767">
    <property type="entry name" value="Sel1_AlgK"/>
</dbReference>
<dbReference type="SUPFAM" id="SSF81901">
    <property type="entry name" value="HCP-like"/>
    <property type="match status" value="3"/>
</dbReference>
<protein>
    <recommendedName>
        <fullName evidence="6">Protein sel-1 homolog 1</fullName>
    </recommendedName>
</protein>
<comment type="similarity">
    <text evidence="1">Belongs to the sel-1 family.</text>
</comment>
<dbReference type="Gene3D" id="1.25.40.10">
    <property type="entry name" value="Tetratricopeptide repeat domain"/>
    <property type="match status" value="3"/>
</dbReference>
<dbReference type="PANTHER" id="PTHR11102">
    <property type="entry name" value="SEL-1-LIKE PROTEIN"/>
    <property type="match status" value="1"/>
</dbReference>
<evidence type="ECO:0000313" key="4">
    <source>
        <dbReference type="EMBL" id="CAH0550664.1"/>
    </source>
</evidence>
<reference evidence="4" key="1">
    <citation type="submission" date="2021-12" db="EMBL/GenBank/DDBJ databases">
        <authorList>
            <person name="King R."/>
        </authorList>
    </citation>
    <scope>NUCLEOTIDE SEQUENCE</scope>
</reference>
<evidence type="ECO:0008006" key="6">
    <source>
        <dbReference type="Google" id="ProtNLM"/>
    </source>
</evidence>
<feature type="chain" id="PRO_5040283300" description="Protein sel-1 homolog 1" evidence="3">
    <location>
        <begin position="22"/>
        <end position="714"/>
    </location>
</feature>
<dbReference type="Pfam" id="PF08238">
    <property type="entry name" value="Sel1"/>
    <property type="match status" value="11"/>
</dbReference>
<evidence type="ECO:0000256" key="3">
    <source>
        <dbReference type="SAM" id="SignalP"/>
    </source>
</evidence>
<keyword evidence="3" id="KW-0732">Signal</keyword>
<dbReference type="PANTHER" id="PTHR11102:SF147">
    <property type="entry name" value="SEL1L ADAPTOR SUBUNIT OF ERAD E3 UBIQUITIN LIGASE"/>
    <property type="match status" value="1"/>
</dbReference>
<gene>
    <name evidence="4" type="ORF">MELIAE_LOCUS3434</name>
</gene>
<feature type="compositionally biased region" description="Basic and acidic residues" evidence="2">
    <location>
        <begin position="28"/>
        <end position="46"/>
    </location>
</feature>
<sequence length="714" mass="79551">MKHKLLCFVFFALLCCEFSEESVQPPTEKSKKKDEIQKEPQKEKSEFVASEEDHEGASPIRIEPAPDLTKEKPPKDVVGIYMFDQEKLLQKMVQDFDMLKSVIAEDSDTPDYEELPPYPELDKPKELTLLEIEAKELYDKAMVYLNRTKPEKEVAFKLLIEATNKGNNDAKALVAWAKLFGNPLVQNLEHAKLMFSQLADLGMADGHTGLGFMYATGLASNVSQSKALVHYTFGAIGGNTWAQMALGYRYWSGVSVSPSCEKALDHYRQVADKVSQGVSFSGGAAVQRVRLLDEMENGYSSGILDNDLIEYYQLLAEKGDVQAQVGLGQLHYQGGRGVDLDYQKALHYFTQAADAGNAIAMAYLGKIYLEGSDEVKADNDTAFKYFKKASDLNNPVGLSGLGLMYLYGRGVEKDYTKAHKYFLAAADQGWVDGQLQLGNMYFSGVGGKKDYKLANKYFSLASQSGHVLAYYNLGQMHAQGTGMLRSCPTAVELFKNVAERGRWGEILMQAHQDYRDGRYDQAFVQYALLSELGYEVAQSNAAYLLDRADVPMMQMQESLVRALLYWGRAAAQGYSAAQVKLGDYYYYGFGTPVDYETAATHYRLASDQQQNAQAMFNLGFMHEQGLGMSRDMHLAKRCYDMAAETSVDAKVPVALALFKLSLVYSIESIQDGPVASFAEITEMLGSNWDLYLITTLTALLAGIIYFRRPQVPPQ</sequence>
<dbReference type="GO" id="GO:0036503">
    <property type="term" value="P:ERAD pathway"/>
    <property type="evidence" value="ECO:0007669"/>
    <property type="project" value="TreeGrafter"/>
</dbReference>